<comment type="caution">
    <text evidence="2">The sequence shown here is derived from an EMBL/GenBank/DDBJ whole genome shotgun (WGS) entry which is preliminary data.</text>
</comment>
<evidence type="ECO:0000256" key="1">
    <source>
        <dbReference type="SAM" id="MobiDB-lite"/>
    </source>
</evidence>
<dbReference type="GO" id="GO:0046085">
    <property type="term" value="P:adenosine metabolic process"/>
    <property type="evidence" value="ECO:0007669"/>
    <property type="project" value="TreeGrafter"/>
</dbReference>
<dbReference type="GO" id="GO:0008253">
    <property type="term" value="F:5'-nucleotidase activity"/>
    <property type="evidence" value="ECO:0007669"/>
    <property type="project" value="InterPro"/>
</dbReference>
<proteinExistence type="predicted"/>
<dbReference type="Pfam" id="PF06189">
    <property type="entry name" value="5-nucleotidase"/>
    <property type="match status" value="1"/>
</dbReference>
<evidence type="ECO:0008006" key="4">
    <source>
        <dbReference type="Google" id="ProtNLM"/>
    </source>
</evidence>
<dbReference type="AlphaFoldDB" id="A0A226N7J8"/>
<dbReference type="OrthoDB" id="9994138at2759"/>
<dbReference type="GO" id="GO:0009117">
    <property type="term" value="P:nucleotide metabolic process"/>
    <property type="evidence" value="ECO:0007669"/>
    <property type="project" value="InterPro"/>
</dbReference>
<dbReference type="InterPro" id="IPR010394">
    <property type="entry name" value="5-nucleotidase"/>
</dbReference>
<dbReference type="GO" id="GO:0000166">
    <property type="term" value="F:nucleotide binding"/>
    <property type="evidence" value="ECO:0007669"/>
    <property type="project" value="InterPro"/>
</dbReference>
<protein>
    <recommendedName>
        <fullName evidence="4">5'-nucleotidase</fullName>
    </recommendedName>
</protein>
<accession>A0A226N7J8</accession>
<evidence type="ECO:0000313" key="3">
    <source>
        <dbReference type="Proteomes" id="UP000198323"/>
    </source>
</evidence>
<dbReference type="STRING" id="9009.A0A226N7J8"/>
<dbReference type="EMBL" id="MCFN01000154">
    <property type="protein sequence ID" value="OXB63544.1"/>
    <property type="molecule type" value="Genomic_DNA"/>
</dbReference>
<organism evidence="2 3">
    <name type="scientific">Callipepla squamata</name>
    <name type="common">Scaled quail</name>
    <dbReference type="NCBI Taxonomy" id="9009"/>
    <lineage>
        <taxon>Eukaryota</taxon>
        <taxon>Metazoa</taxon>
        <taxon>Chordata</taxon>
        <taxon>Craniata</taxon>
        <taxon>Vertebrata</taxon>
        <taxon>Euteleostomi</taxon>
        <taxon>Archelosauria</taxon>
        <taxon>Archosauria</taxon>
        <taxon>Dinosauria</taxon>
        <taxon>Saurischia</taxon>
        <taxon>Theropoda</taxon>
        <taxon>Coelurosauria</taxon>
        <taxon>Aves</taxon>
        <taxon>Neognathae</taxon>
        <taxon>Galloanserae</taxon>
        <taxon>Galliformes</taxon>
        <taxon>Odontophoridae</taxon>
        <taxon>Callipepla</taxon>
    </lineage>
</organism>
<reference evidence="2 3" key="1">
    <citation type="submission" date="2016-07" db="EMBL/GenBank/DDBJ databases">
        <title>Disparate Historic Effective Population Sizes Predicted by Modern Levels of Genome Diversity for the Scaled Quail (Callipepla squamata) and the Northern Bobwhite (Colinus virginianus): Inferences from First and Second Generation Draft Genome Assemblies for Sympatric New World Quail.</title>
        <authorList>
            <person name="Oldeschulte D.L."/>
            <person name="Halley Y.A."/>
            <person name="Bhattarai E.K."/>
            <person name="Brashear W.A."/>
            <person name="Hill J."/>
            <person name="Metz R.P."/>
            <person name="Johnson C.D."/>
            <person name="Rollins D."/>
            <person name="Peterson M.J."/>
            <person name="Bickhart D.M."/>
            <person name="Decker J.E."/>
            <person name="Seabury C.M."/>
        </authorList>
    </citation>
    <scope>NUCLEOTIDE SEQUENCE [LARGE SCALE GENOMIC DNA]</scope>
    <source>
        <strain evidence="2 3">Texas</strain>
        <tissue evidence="2">Leg muscle</tissue>
    </source>
</reference>
<keyword evidence="3" id="KW-1185">Reference proteome</keyword>
<dbReference type="PANTHER" id="PTHR31367">
    <property type="entry name" value="CYTOSOLIC 5'-NUCLEOTIDASE 1 FAMILY MEMBER"/>
    <property type="match status" value="1"/>
</dbReference>
<feature type="compositionally biased region" description="Polar residues" evidence="1">
    <location>
        <begin position="1"/>
        <end position="11"/>
    </location>
</feature>
<name>A0A226N7J8_CALSU</name>
<feature type="region of interest" description="Disordered" evidence="1">
    <location>
        <begin position="1"/>
        <end position="28"/>
    </location>
</feature>
<dbReference type="GO" id="GO:0005829">
    <property type="term" value="C:cytosol"/>
    <property type="evidence" value="ECO:0007669"/>
    <property type="project" value="TreeGrafter"/>
</dbReference>
<dbReference type="Proteomes" id="UP000198323">
    <property type="component" value="Unassembled WGS sequence"/>
</dbReference>
<evidence type="ECO:0000313" key="2">
    <source>
        <dbReference type="EMBL" id="OXB63544.1"/>
    </source>
</evidence>
<dbReference type="GO" id="GO:0000287">
    <property type="term" value="F:magnesium ion binding"/>
    <property type="evidence" value="ECO:0007669"/>
    <property type="project" value="InterPro"/>
</dbReference>
<gene>
    <name evidence="2" type="ORF">ASZ78_008820</name>
</gene>
<feature type="region of interest" description="Disordered" evidence="1">
    <location>
        <begin position="87"/>
        <end position="109"/>
    </location>
</feature>
<sequence length="418" mass="46085">MGITEQTSLLGEQQGKEESRTHKAGCGGATEGEQADFLLLLGLLLATATPDDADEEEKEENSHCYCHGNERPSGYWCDESQEPCHVGDASNTQPHHPAPPSQGSSIVSPQPFFDLTLQKDPSEALVIAVTTRAIFNLEEEHQLYLEKGKEEYIRHQQANQDKPLSPGTAFAFIQAAQYVNEKILESNPAEKGLFDILVLSNNSPESGVRIINSAKHYGLEISKFCFVSDEDSTQYLKSHRVKLFLSADRTDVCNALQRGVSAALVFQQEVQAPSTPLRVVFDGDAVLFSDETDQVFREQGLEGAMQYERAMEAVPIGEGPMKAFAMHLGKIRKKFSQEESPIRTYLVTARSGRDMGIRAIKTLREWGLAIDEAFFMDGAPKGPILAQIQPHIFFDDGLHNIQGAQDVGVPSAWVPTCC</sequence>
<dbReference type="PANTHER" id="PTHR31367:SF3">
    <property type="entry name" value="CYTOSOLIC 5'-NUCLEOTIDASE 1A"/>
    <property type="match status" value="1"/>
</dbReference>